<evidence type="ECO:0008006" key="2">
    <source>
        <dbReference type="Google" id="ProtNLM"/>
    </source>
</evidence>
<name>D6PBW5_9ARCH</name>
<reference evidence="1" key="1">
    <citation type="journal article" date="2010" name="ISME J.">
        <title>Metagenome of the Mediterranean deep chlorophyll maximum studied by direct and fosmid library 454 pyrosequencing.</title>
        <authorList>
            <person name="Ghai R."/>
            <person name="Martin-Cuadrado A.B."/>
            <person name="Molto A.G."/>
            <person name="Heredia I.G."/>
            <person name="Cabrera R."/>
            <person name="Martin J."/>
            <person name="Verdu M."/>
            <person name="Deschamps P."/>
            <person name="Moreira D."/>
            <person name="Lopez-Garcia P."/>
            <person name="Mira A."/>
            <person name="Rodriguez-Valera F."/>
        </authorList>
    </citation>
    <scope>NUCLEOTIDE SEQUENCE</scope>
</reference>
<dbReference type="SUPFAM" id="SSF158682">
    <property type="entry name" value="TerB-like"/>
    <property type="match status" value="1"/>
</dbReference>
<protein>
    <recommendedName>
        <fullName evidence="2">Co-chaperone DjlA N-terminal domain-containing protein</fullName>
    </recommendedName>
</protein>
<accession>D6PBW5</accession>
<dbReference type="CDD" id="cd07177">
    <property type="entry name" value="terB_like"/>
    <property type="match status" value="1"/>
</dbReference>
<proteinExistence type="predicted"/>
<dbReference type="InterPro" id="IPR029024">
    <property type="entry name" value="TerB-like"/>
</dbReference>
<dbReference type="EMBL" id="GU942970">
    <property type="protein sequence ID" value="ADD93216.1"/>
    <property type="molecule type" value="Genomic_DNA"/>
</dbReference>
<dbReference type="Gene3D" id="1.10.3680.10">
    <property type="entry name" value="TerB-like"/>
    <property type="match status" value="1"/>
</dbReference>
<dbReference type="AlphaFoldDB" id="D6PBW5"/>
<organism evidence="1">
    <name type="scientific">uncultured archaeon MedDCM-OCT-S08-C282</name>
    <dbReference type="NCBI Taxonomy" id="743096"/>
    <lineage>
        <taxon>Archaea</taxon>
        <taxon>environmental samples</taxon>
    </lineage>
</organism>
<evidence type="ECO:0000313" key="1">
    <source>
        <dbReference type="EMBL" id="ADD93216.1"/>
    </source>
</evidence>
<sequence>MFPDGLIHRSPQERVRYAEILVFIAAADGALVREEIAMIEAMMGRAMIHPESRITVRGGFEQPIPLEQSLADLDPVFAQLILRDAALVAAVDGDYDRKELTALRKIAKTAEVTPKQLSLLLDWVTEGWHWFEEASVFLSK</sequence>